<dbReference type="Pfam" id="PF07715">
    <property type="entry name" value="Plug"/>
    <property type="match status" value="1"/>
</dbReference>
<proteinExistence type="inferred from homology"/>
<evidence type="ECO:0000256" key="3">
    <source>
        <dbReference type="ARBA" id="ARBA00022452"/>
    </source>
</evidence>
<name>A0A0S2HZS2_9BACT</name>
<dbReference type="Gene3D" id="2.170.130.10">
    <property type="entry name" value="TonB-dependent receptor, plug domain"/>
    <property type="match status" value="1"/>
</dbReference>
<dbReference type="PATRIC" id="fig|1307839.3.peg.1985"/>
<dbReference type="Gene3D" id="2.60.40.1120">
    <property type="entry name" value="Carboxypeptidase-like, regulatory domain"/>
    <property type="match status" value="1"/>
</dbReference>
<dbReference type="InterPro" id="IPR012910">
    <property type="entry name" value="Plug_dom"/>
</dbReference>
<comment type="similarity">
    <text evidence="8 9">Belongs to the TonB-dependent receptor family.</text>
</comment>
<evidence type="ECO:0000256" key="5">
    <source>
        <dbReference type="ARBA" id="ARBA00023077"/>
    </source>
</evidence>
<protein>
    <submittedName>
        <fullName evidence="13">Colicin I receptor</fullName>
    </submittedName>
</protein>
<keyword evidence="2 8" id="KW-0813">Transport</keyword>
<keyword evidence="3 8" id="KW-1134">Transmembrane beta strand</keyword>
<keyword evidence="14" id="KW-1185">Reference proteome</keyword>
<dbReference type="InterPro" id="IPR036942">
    <property type="entry name" value="Beta-barrel_TonB_sf"/>
</dbReference>
<evidence type="ECO:0000313" key="14">
    <source>
        <dbReference type="Proteomes" id="UP000064893"/>
    </source>
</evidence>
<evidence type="ECO:0000259" key="11">
    <source>
        <dbReference type="Pfam" id="PF00593"/>
    </source>
</evidence>
<dbReference type="EMBL" id="CP013118">
    <property type="protein sequence ID" value="ALO15518.1"/>
    <property type="molecule type" value="Genomic_DNA"/>
</dbReference>
<feature type="domain" description="TonB-dependent receptor plug" evidence="12">
    <location>
        <begin position="125"/>
        <end position="231"/>
    </location>
</feature>
<keyword evidence="6 8" id="KW-0472">Membrane</keyword>
<keyword evidence="7 8" id="KW-0998">Cell outer membrane</keyword>
<keyword evidence="13" id="KW-0675">Receptor</keyword>
<evidence type="ECO:0000259" key="12">
    <source>
        <dbReference type="Pfam" id="PF07715"/>
    </source>
</evidence>
<evidence type="ECO:0000313" key="13">
    <source>
        <dbReference type="EMBL" id="ALO15518.1"/>
    </source>
</evidence>
<dbReference type="OrthoDB" id="9760333at2"/>
<keyword evidence="5 9" id="KW-0798">TonB box</keyword>
<dbReference type="Pfam" id="PF13715">
    <property type="entry name" value="CarbopepD_reg_2"/>
    <property type="match status" value="1"/>
</dbReference>
<comment type="subcellular location">
    <subcellularLocation>
        <location evidence="1 8">Cell outer membrane</location>
        <topology evidence="1 8">Multi-pass membrane protein</topology>
    </subcellularLocation>
</comment>
<dbReference type="SUPFAM" id="SSF49464">
    <property type="entry name" value="Carboxypeptidase regulatory domain-like"/>
    <property type="match status" value="1"/>
</dbReference>
<evidence type="ECO:0000256" key="6">
    <source>
        <dbReference type="ARBA" id="ARBA00023136"/>
    </source>
</evidence>
<keyword evidence="10" id="KW-0732">Signal</keyword>
<dbReference type="Pfam" id="PF00593">
    <property type="entry name" value="TonB_dep_Rec_b-barrel"/>
    <property type="match status" value="1"/>
</dbReference>
<dbReference type="Gene3D" id="2.40.170.20">
    <property type="entry name" value="TonB-dependent receptor, beta-barrel domain"/>
    <property type="match status" value="1"/>
</dbReference>
<dbReference type="GO" id="GO:0009279">
    <property type="term" value="C:cell outer membrane"/>
    <property type="evidence" value="ECO:0007669"/>
    <property type="project" value="UniProtKB-SubCell"/>
</dbReference>
<evidence type="ECO:0000256" key="2">
    <source>
        <dbReference type="ARBA" id="ARBA00022448"/>
    </source>
</evidence>
<accession>A0A0S2HZS2</accession>
<evidence type="ECO:0000256" key="4">
    <source>
        <dbReference type="ARBA" id="ARBA00022692"/>
    </source>
</evidence>
<dbReference type="RefSeq" id="WP_057952973.1">
    <property type="nucleotide sequence ID" value="NZ_CP013118.1"/>
</dbReference>
<dbReference type="AlphaFoldDB" id="A0A0S2HZS2"/>
<reference evidence="13 14" key="1">
    <citation type="submission" date="2015-11" db="EMBL/GenBank/DDBJ databases">
        <title>Description and complete genome sequence of a novel strain predominating in hypersaline microbial mats and representing a new family of the Bacteriodetes phylum.</title>
        <authorList>
            <person name="Spring S."/>
            <person name="Bunk B."/>
            <person name="Sproer C."/>
            <person name="Klenk H.-P."/>
        </authorList>
    </citation>
    <scope>NUCLEOTIDE SEQUENCE [LARGE SCALE GENOMIC DNA]</scope>
    <source>
        <strain evidence="13 14">L21-Spi-D4</strain>
    </source>
</reference>
<dbReference type="PROSITE" id="PS52016">
    <property type="entry name" value="TONB_DEPENDENT_REC_3"/>
    <property type="match status" value="1"/>
</dbReference>
<dbReference type="InterPro" id="IPR037066">
    <property type="entry name" value="Plug_dom_sf"/>
</dbReference>
<keyword evidence="4 8" id="KW-0812">Transmembrane</keyword>
<dbReference type="PANTHER" id="PTHR30069:SF57">
    <property type="entry name" value="TONB-DEPENDENT RECEPTOR"/>
    <property type="match status" value="1"/>
</dbReference>
<feature type="chain" id="PRO_5006599318" evidence="10">
    <location>
        <begin position="22"/>
        <end position="794"/>
    </location>
</feature>
<gene>
    <name evidence="13" type="primary">cirA_4</name>
    <name evidence="13" type="ORF">L21SP5_01878</name>
</gene>
<evidence type="ECO:0000256" key="1">
    <source>
        <dbReference type="ARBA" id="ARBA00004571"/>
    </source>
</evidence>
<dbReference type="GO" id="GO:0044718">
    <property type="term" value="P:siderophore transmembrane transport"/>
    <property type="evidence" value="ECO:0007669"/>
    <property type="project" value="TreeGrafter"/>
</dbReference>
<organism evidence="13 14">
    <name type="scientific">Salinivirga cyanobacteriivorans</name>
    <dbReference type="NCBI Taxonomy" id="1307839"/>
    <lineage>
        <taxon>Bacteria</taxon>
        <taxon>Pseudomonadati</taxon>
        <taxon>Bacteroidota</taxon>
        <taxon>Bacteroidia</taxon>
        <taxon>Bacteroidales</taxon>
        <taxon>Salinivirgaceae</taxon>
        <taxon>Salinivirga</taxon>
    </lineage>
</organism>
<sequence precursor="true">MNFKLATIYILLFSISVSALAQKESRTDANLVGHVTCCGEHIPFATILIEGTTIGTTTDETGHYRIMNMPVGEFTVTAQALGYAPKSVQIKMEAGQTKEIKFDLKKDVLNLEEVVVTGDRNKTNRRDASVIVSTISPKVFEFAQAATLSEGLDFSPGLRLENNCQNCGFTQVRMNGMEGPYSQILINSRPIFSGLAGVYGLELIPENMIERVEVVRGGGSALYGSNAIAGTINLILKDPITNSYEMDISRGSIGAGLEDANPSSDFTAKLNTSLISSDSKTGMALYGFYRKRAPFDANGDDFSELSEINNTTIGSRMFHRFTNRSRVSMDVFHIHEERRGGNKFQYPIHESVIAEAVEHRITTGALTYDQFFREHDKLSMFVSGQKVDRDSYYGAEKSLKDYGLTTDFSYHAGAQYHLHLNLAEITLGLENQGAWLKDRKLGYPDLDNIQLNVEGTDTTFQVPHTENVTIADQETNTFSAFGQYDITWEKLKITAGLRFDHYQVNDYISNDDKSGSVLSPRLTIKYDLFNYLQARASYSQGYRAPQIYDEDLHIETSTARKVLHENDPDLKQETSHSIMASLDFNKKIGNAYVGVLAEGFYTKLMDAFSNEFSDPDSTGTVTYTRVNADGGATVAGINIEVNVVPTEKLMFKGSFTYQSSKYENAQEFGETSFLRTPSDYGYLAIDYQPIKKLGFSLTGNYTGSMLVPYFGNTLPANSEGELRESNPFYDIGIKARFNWKLNGATMQFYGGVKNIFNSYQDDFDYGHDRDPGYIYGPGLPRMIYAGIKISNLIH</sequence>
<dbReference type="Proteomes" id="UP000064893">
    <property type="component" value="Chromosome"/>
</dbReference>
<feature type="signal peptide" evidence="10">
    <location>
        <begin position="1"/>
        <end position="21"/>
    </location>
</feature>
<evidence type="ECO:0000256" key="7">
    <source>
        <dbReference type="ARBA" id="ARBA00023237"/>
    </source>
</evidence>
<dbReference type="GO" id="GO:0015344">
    <property type="term" value="F:siderophore uptake transmembrane transporter activity"/>
    <property type="evidence" value="ECO:0007669"/>
    <property type="project" value="TreeGrafter"/>
</dbReference>
<evidence type="ECO:0000256" key="8">
    <source>
        <dbReference type="PROSITE-ProRule" id="PRU01360"/>
    </source>
</evidence>
<evidence type="ECO:0000256" key="10">
    <source>
        <dbReference type="SAM" id="SignalP"/>
    </source>
</evidence>
<dbReference type="InterPro" id="IPR039426">
    <property type="entry name" value="TonB-dep_rcpt-like"/>
</dbReference>
<dbReference type="InterPro" id="IPR000531">
    <property type="entry name" value="Beta-barrel_TonB"/>
</dbReference>
<dbReference type="KEGG" id="blq:L21SP5_01878"/>
<dbReference type="InterPro" id="IPR008969">
    <property type="entry name" value="CarboxyPept-like_regulatory"/>
</dbReference>
<dbReference type="PANTHER" id="PTHR30069">
    <property type="entry name" value="TONB-DEPENDENT OUTER MEMBRANE RECEPTOR"/>
    <property type="match status" value="1"/>
</dbReference>
<evidence type="ECO:0000256" key="9">
    <source>
        <dbReference type="RuleBase" id="RU003357"/>
    </source>
</evidence>
<dbReference type="STRING" id="1307839.L21SP5_01878"/>
<feature type="domain" description="TonB-dependent receptor-like beta-barrel" evidence="11">
    <location>
        <begin position="365"/>
        <end position="755"/>
    </location>
</feature>
<dbReference type="SUPFAM" id="SSF56935">
    <property type="entry name" value="Porins"/>
    <property type="match status" value="1"/>
</dbReference>